<dbReference type="AlphaFoldDB" id="A0A9D4KL20"/>
<keyword evidence="1" id="KW-0175">Coiled coil</keyword>
<name>A0A9D4KL20_DREPO</name>
<dbReference type="InterPro" id="IPR007330">
    <property type="entry name" value="MIT_dom"/>
</dbReference>
<accession>A0A9D4KL20</accession>
<dbReference type="Proteomes" id="UP000828390">
    <property type="component" value="Unassembled WGS sequence"/>
</dbReference>
<dbReference type="Pfam" id="PF04212">
    <property type="entry name" value="MIT"/>
    <property type="match status" value="1"/>
</dbReference>
<dbReference type="EMBL" id="JAIWYP010000004">
    <property type="protein sequence ID" value="KAH3841838.1"/>
    <property type="molecule type" value="Genomic_DNA"/>
</dbReference>
<dbReference type="SMART" id="SM00745">
    <property type="entry name" value="MIT"/>
    <property type="match status" value="1"/>
</dbReference>
<evidence type="ECO:0000259" key="2">
    <source>
        <dbReference type="SMART" id="SM00745"/>
    </source>
</evidence>
<dbReference type="PANTHER" id="PTHR21222:SF1">
    <property type="entry name" value="MIT DOMAIN-CONTAINING PROTEIN 1"/>
    <property type="match status" value="1"/>
</dbReference>
<sequence length="253" mass="28918">MSGMVGGMLTAATSVLTRAVELDTKARMDEAVVCYQEGLQLLMDVMKNTPAGDSKEKLREKVKTYMARAEELKKLVEAEKQAGKYHEQIHIENDSTGHSYSRLFGQFLDATLTEVIVEDPYIRSTHQLYNFLRFCEMVVKSEAKVRSIKLITGQDERPDQRSNQEGKLRDLATSLTSYNISLEWQYSNTLHDREIRFNNGWIIKIGRGLDMYKATDGKFVIGFCDFDLRKCHETTVDIFHQKHVNTSFGVADT</sequence>
<proteinExistence type="predicted"/>
<dbReference type="Gene3D" id="1.20.58.80">
    <property type="entry name" value="Phosphotransferase system, lactose/cellobiose-type IIA subunit"/>
    <property type="match status" value="1"/>
</dbReference>
<protein>
    <recommendedName>
        <fullName evidence="2">MIT domain-containing protein</fullName>
    </recommendedName>
</protein>
<evidence type="ECO:0000313" key="4">
    <source>
        <dbReference type="Proteomes" id="UP000828390"/>
    </source>
</evidence>
<dbReference type="PANTHER" id="PTHR21222">
    <property type="entry name" value="MIT DOMAIN-CONTAINING PROTEIN 1"/>
    <property type="match status" value="1"/>
</dbReference>
<evidence type="ECO:0000256" key="1">
    <source>
        <dbReference type="SAM" id="Coils"/>
    </source>
</evidence>
<dbReference type="CDD" id="cd02685">
    <property type="entry name" value="MIT_C"/>
    <property type="match status" value="1"/>
</dbReference>
<dbReference type="InterPro" id="IPR038113">
    <property type="entry name" value="MITD1_C_sf"/>
</dbReference>
<gene>
    <name evidence="3" type="ORF">DPMN_115319</name>
</gene>
<dbReference type="Pfam" id="PF16565">
    <property type="entry name" value="MIT_C"/>
    <property type="match status" value="1"/>
</dbReference>
<dbReference type="SUPFAM" id="SSF116846">
    <property type="entry name" value="MIT domain"/>
    <property type="match status" value="1"/>
</dbReference>
<comment type="caution">
    <text evidence="3">The sequence shown here is derived from an EMBL/GenBank/DDBJ whole genome shotgun (WGS) entry which is preliminary data.</text>
</comment>
<keyword evidence="4" id="KW-1185">Reference proteome</keyword>
<dbReference type="InterPro" id="IPR036181">
    <property type="entry name" value="MIT_dom_sf"/>
</dbReference>
<dbReference type="Gene3D" id="3.30.870.30">
    <property type="entry name" value="MITD, C-terminal phospholipase D-like domain"/>
    <property type="match status" value="1"/>
</dbReference>
<feature type="coiled-coil region" evidence="1">
    <location>
        <begin position="55"/>
        <end position="82"/>
    </location>
</feature>
<dbReference type="InterPro" id="IPR052817">
    <property type="entry name" value="MIT_domain_contain_protein1"/>
</dbReference>
<dbReference type="InterPro" id="IPR032341">
    <property type="entry name" value="MITD1_C"/>
</dbReference>
<organism evidence="3 4">
    <name type="scientific">Dreissena polymorpha</name>
    <name type="common">Zebra mussel</name>
    <name type="synonym">Mytilus polymorpha</name>
    <dbReference type="NCBI Taxonomy" id="45954"/>
    <lineage>
        <taxon>Eukaryota</taxon>
        <taxon>Metazoa</taxon>
        <taxon>Spiralia</taxon>
        <taxon>Lophotrochozoa</taxon>
        <taxon>Mollusca</taxon>
        <taxon>Bivalvia</taxon>
        <taxon>Autobranchia</taxon>
        <taxon>Heteroconchia</taxon>
        <taxon>Euheterodonta</taxon>
        <taxon>Imparidentia</taxon>
        <taxon>Neoheterodontei</taxon>
        <taxon>Myida</taxon>
        <taxon>Dreissenoidea</taxon>
        <taxon>Dreissenidae</taxon>
        <taxon>Dreissena</taxon>
    </lineage>
</organism>
<dbReference type="OrthoDB" id="19553at2759"/>
<reference evidence="3" key="2">
    <citation type="submission" date="2020-11" db="EMBL/GenBank/DDBJ databases">
        <authorList>
            <person name="McCartney M.A."/>
            <person name="Auch B."/>
            <person name="Kono T."/>
            <person name="Mallez S."/>
            <person name="Becker A."/>
            <person name="Gohl D.M."/>
            <person name="Silverstein K.A.T."/>
            <person name="Koren S."/>
            <person name="Bechman K.B."/>
            <person name="Herman A."/>
            <person name="Abrahante J.E."/>
            <person name="Garbe J."/>
        </authorList>
    </citation>
    <scope>NUCLEOTIDE SEQUENCE</scope>
    <source>
        <strain evidence="3">Duluth1</strain>
        <tissue evidence="3">Whole animal</tissue>
    </source>
</reference>
<feature type="domain" description="MIT" evidence="2">
    <location>
        <begin position="5"/>
        <end position="82"/>
    </location>
</feature>
<reference evidence="3" key="1">
    <citation type="journal article" date="2019" name="bioRxiv">
        <title>The Genome of the Zebra Mussel, Dreissena polymorpha: A Resource for Invasive Species Research.</title>
        <authorList>
            <person name="McCartney M.A."/>
            <person name="Auch B."/>
            <person name="Kono T."/>
            <person name="Mallez S."/>
            <person name="Zhang Y."/>
            <person name="Obille A."/>
            <person name="Becker A."/>
            <person name="Abrahante J.E."/>
            <person name="Garbe J."/>
            <person name="Badalamenti J.P."/>
            <person name="Herman A."/>
            <person name="Mangelson H."/>
            <person name="Liachko I."/>
            <person name="Sullivan S."/>
            <person name="Sone E.D."/>
            <person name="Koren S."/>
            <person name="Silverstein K.A.T."/>
            <person name="Beckman K.B."/>
            <person name="Gohl D.M."/>
        </authorList>
    </citation>
    <scope>NUCLEOTIDE SEQUENCE</scope>
    <source>
        <strain evidence="3">Duluth1</strain>
        <tissue evidence="3">Whole animal</tissue>
    </source>
</reference>
<evidence type="ECO:0000313" key="3">
    <source>
        <dbReference type="EMBL" id="KAH3841838.1"/>
    </source>
</evidence>